<dbReference type="InterPro" id="IPR000010">
    <property type="entry name" value="Cystatin_dom"/>
</dbReference>
<dbReference type="SMART" id="SM00043">
    <property type="entry name" value="CY"/>
    <property type="match status" value="1"/>
</dbReference>
<dbReference type="PANTHER" id="PTHR46186:SF2">
    <property type="entry name" value="CYSTATIN"/>
    <property type="match status" value="1"/>
</dbReference>
<evidence type="ECO:0000313" key="7">
    <source>
        <dbReference type="WBParaSite" id="L893_g5107.t1"/>
    </source>
</evidence>
<dbReference type="GO" id="GO:0031982">
    <property type="term" value="C:vesicle"/>
    <property type="evidence" value="ECO:0007669"/>
    <property type="project" value="TreeGrafter"/>
</dbReference>
<dbReference type="GO" id="GO:0004869">
    <property type="term" value="F:cysteine-type endopeptidase inhibitor activity"/>
    <property type="evidence" value="ECO:0007669"/>
    <property type="project" value="UniProtKB-KW"/>
</dbReference>
<evidence type="ECO:0000256" key="4">
    <source>
        <dbReference type="SAM" id="SignalP"/>
    </source>
</evidence>
<accession>A0A1I8AFJ9</accession>
<dbReference type="Proteomes" id="UP000095287">
    <property type="component" value="Unplaced"/>
</dbReference>
<reference evidence="7" key="1">
    <citation type="submission" date="2016-11" db="UniProtKB">
        <authorList>
            <consortium name="WormBaseParasite"/>
        </authorList>
    </citation>
    <scope>IDENTIFICATION</scope>
</reference>
<evidence type="ECO:0000256" key="1">
    <source>
        <dbReference type="ARBA" id="ARBA00009403"/>
    </source>
</evidence>
<dbReference type="Pfam" id="PF00031">
    <property type="entry name" value="Cystatin"/>
    <property type="match status" value="1"/>
</dbReference>
<sequence>MKLLCAVLFIHAVLLFGAVSPKMTGGWKDLSPESDDVQELSWTAVKKINAESNDLFHLVPVKVLKAKSQIVAGTNYQLELEVAQSNCAKNQVTHDQLKAQPCQLKDAPRRHLYVVKIWVKPWEDFEQVTIESSKQL</sequence>
<evidence type="ECO:0000256" key="2">
    <source>
        <dbReference type="ARBA" id="ARBA00022690"/>
    </source>
</evidence>
<dbReference type="WBParaSite" id="L893_g5107.t1">
    <property type="protein sequence ID" value="L893_g5107.t1"/>
    <property type="gene ID" value="L893_g5107"/>
</dbReference>
<dbReference type="PROSITE" id="PS00287">
    <property type="entry name" value="CYSTATIN"/>
    <property type="match status" value="1"/>
</dbReference>
<dbReference type="GO" id="GO:0005737">
    <property type="term" value="C:cytoplasm"/>
    <property type="evidence" value="ECO:0007669"/>
    <property type="project" value="TreeGrafter"/>
</dbReference>
<dbReference type="AlphaFoldDB" id="A0A1I8AFJ9"/>
<feature type="signal peptide" evidence="4">
    <location>
        <begin position="1"/>
        <end position="17"/>
    </location>
</feature>
<keyword evidence="4" id="KW-0732">Signal</keyword>
<proteinExistence type="inferred from homology"/>
<evidence type="ECO:0000256" key="3">
    <source>
        <dbReference type="ARBA" id="ARBA00022704"/>
    </source>
</evidence>
<dbReference type="InterPro" id="IPR018073">
    <property type="entry name" value="Prot_inh_cystat_CS"/>
</dbReference>
<evidence type="ECO:0000313" key="6">
    <source>
        <dbReference type="Proteomes" id="UP000095287"/>
    </source>
</evidence>
<dbReference type="Gene3D" id="3.10.450.10">
    <property type="match status" value="1"/>
</dbReference>
<dbReference type="SUPFAM" id="SSF54403">
    <property type="entry name" value="Cystatin/monellin"/>
    <property type="match status" value="1"/>
</dbReference>
<feature type="domain" description="Cystatin" evidence="5">
    <location>
        <begin position="22"/>
        <end position="133"/>
    </location>
</feature>
<comment type="similarity">
    <text evidence="1">Belongs to the cystatin family.</text>
</comment>
<keyword evidence="2" id="KW-0646">Protease inhibitor</keyword>
<protein>
    <submittedName>
        <fullName evidence="7">Cystatin domain-containing protein</fullName>
    </submittedName>
</protein>
<dbReference type="GO" id="GO:0005615">
    <property type="term" value="C:extracellular space"/>
    <property type="evidence" value="ECO:0007669"/>
    <property type="project" value="TreeGrafter"/>
</dbReference>
<dbReference type="PANTHER" id="PTHR46186">
    <property type="entry name" value="CYSTATIN"/>
    <property type="match status" value="1"/>
</dbReference>
<evidence type="ECO:0000259" key="5">
    <source>
        <dbReference type="SMART" id="SM00043"/>
    </source>
</evidence>
<dbReference type="InterPro" id="IPR046350">
    <property type="entry name" value="Cystatin_sf"/>
</dbReference>
<keyword evidence="3" id="KW-0789">Thiol protease inhibitor</keyword>
<dbReference type="CDD" id="cd00042">
    <property type="entry name" value="CY"/>
    <property type="match status" value="1"/>
</dbReference>
<feature type="chain" id="PRO_5018612518" evidence="4">
    <location>
        <begin position="18"/>
        <end position="136"/>
    </location>
</feature>
<organism evidence="6 7">
    <name type="scientific">Steinernema glaseri</name>
    <dbReference type="NCBI Taxonomy" id="37863"/>
    <lineage>
        <taxon>Eukaryota</taxon>
        <taxon>Metazoa</taxon>
        <taxon>Ecdysozoa</taxon>
        <taxon>Nematoda</taxon>
        <taxon>Chromadorea</taxon>
        <taxon>Rhabditida</taxon>
        <taxon>Tylenchina</taxon>
        <taxon>Panagrolaimomorpha</taxon>
        <taxon>Strongyloidoidea</taxon>
        <taxon>Steinernematidae</taxon>
        <taxon>Steinernema</taxon>
    </lineage>
</organism>
<name>A0A1I8AFJ9_9BILA</name>
<keyword evidence="6" id="KW-1185">Reference proteome</keyword>